<organism evidence="2">
    <name type="scientific">marine metagenome</name>
    <dbReference type="NCBI Taxonomy" id="408172"/>
    <lineage>
        <taxon>unclassified sequences</taxon>
        <taxon>metagenomes</taxon>
        <taxon>ecological metagenomes</taxon>
    </lineage>
</organism>
<proteinExistence type="predicted"/>
<accession>A0A382TV43</accession>
<dbReference type="EMBL" id="UINC01139016">
    <property type="protein sequence ID" value="SVD25308.1"/>
    <property type="molecule type" value="Genomic_DNA"/>
</dbReference>
<dbReference type="SUPFAM" id="SSF54909">
    <property type="entry name" value="Dimeric alpha+beta barrel"/>
    <property type="match status" value="1"/>
</dbReference>
<evidence type="ECO:0000259" key="1">
    <source>
        <dbReference type="Pfam" id="PF03992"/>
    </source>
</evidence>
<sequence length="101" mass="11778">MTVMVSVELNVKPEKFDEARGIFKEALKATREWEGCHSVEVYSNKEASKYVFIEEFDSEAIWQEYFAWRIEESGAILGELLSAPPQPTFYEFENFGYGKDY</sequence>
<reference evidence="2" key="1">
    <citation type="submission" date="2018-05" db="EMBL/GenBank/DDBJ databases">
        <authorList>
            <person name="Lanie J.A."/>
            <person name="Ng W.-L."/>
            <person name="Kazmierczak K.M."/>
            <person name="Andrzejewski T.M."/>
            <person name="Davidsen T.M."/>
            <person name="Wayne K.J."/>
            <person name="Tettelin H."/>
            <person name="Glass J.I."/>
            <person name="Rusch D."/>
            <person name="Podicherti R."/>
            <person name="Tsui H.-C.T."/>
            <person name="Winkler M.E."/>
        </authorList>
    </citation>
    <scope>NUCLEOTIDE SEQUENCE</scope>
</reference>
<dbReference type="AlphaFoldDB" id="A0A382TV43"/>
<feature type="domain" description="ABM" evidence="1">
    <location>
        <begin position="3"/>
        <end position="65"/>
    </location>
</feature>
<dbReference type="InterPro" id="IPR007138">
    <property type="entry name" value="ABM_dom"/>
</dbReference>
<evidence type="ECO:0000313" key="2">
    <source>
        <dbReference type="EMBL" id="SVD25308.1"/>
    </source>
</evidence>
<dbReference type="Gene3D" id="3.30.70.100">
    <property type="match status" value="1"/>
</dbReference>
<gene>
    <name evidence="2" type="ORF">METZ01_LOCUS378162</name>
</gene>
<protein>
    <recommendedName>
        <fullName evidence="1">ABM domain-containing protein</fullName>
    </recommendedName>
</protein>
<name>A0A382TV43_9ZZZZ</name>
<dbReference type="InterPro" id="IPR011008">
    <property type="entry name" value="Dimeric_a/b-barrel"/>
</dbReference>
<dbReference type="Pfam" id="PF03992">
    <property type="entry name" value="ABM"/>
    <property type="match status" value="1"/>
</dbReference>